<dbReference type="RefSeq" id="WP_244542133.1">
    <property type="nucleotide sequence ID" value="NZ_FNYQ01000028.1"/>
</dbReference>
<accession>A0A1H6UK14</accession>
<protein>
    <submittedName>
        <fullName evidence="1">Uncharacterized protein</fullName>
    </submittedName>
</protein>
<evidence type="ECO:0000313" key="2">
    <source>
        <dbReference type="Proteomes" id="UP000199250"/>
    </source>
</evidence>
<gene>
    <name evidence="1" type="ORF">SAMN04244572_01973</name>
</gene>
<dbReference type="Proteomes" id="UP000199250">
    <property type="component" value="Unassembled WGS sequence"/>
</dbReference>
<dbReference type="EMBL" id="FNYQ01000028">
    <property type="protein sequence ID" value="SEI88192.1"/>
    <property type="molecule type" value="Genomic_DNA"/>
</dbReference>
<proteinExistence type="predicted"/>
<dbReference type="AlphaFoldDB" id="A0A1H6UK14"/>
<reference evidence="1 2" key="1">
    <citation type="submission" date="2016-10" db="EMBL/GenBank/DDBJ databases">
        <authorList>
            <person name="de Groot N.N."/>
        </authorList>
    </citation>
    <scope>NUCLEOTIDE SEQUENCE [LARGE SCALE GENOMIC DNA]</scope>
    <source>
        <strain evidence="1 2">DSM 373</strain>
    </source>
</reference>
<name>A0A1H6UK14_9GAMM</name>
<sequence length="144" mass="16185">MNEQQTIEALAWRILLCHKHPVSARLRFLIPSEAGVVLPQALPKLAVIAEQEQEALVQCHPATALRCLQEALDIDWPLEPVGEFQLNMEVPGQILPVYLVALSGHELREPPPGTSWIDLPQSIGMPWLDRELLRRVYEVLIGFG</sequence>
<organism evidence="1 2">
    <name type="scientific">Azotobacter beijerinckii</name>
    <dbReference type="NCBI Taxonomy" id="170623"/>
    <lineage>
        <taxon>Bacteria</taxon>
        <taxon>Pseudomonadati</taxon>
        <taxon>Pseudomonadota</taxon>
        <taxon>Gammaproteobacteria</taxon>
        <taxon>Pseudomonadales</taxon>
        <taxon>Pseudomonadaceae</taxon>
        <taxon>Azotobacter</taxon>
    </lineage>
</organism>
<evidence type="ECO:0000313" key="1">
    <source>
        <dbReference type="EMBL" id="SEI88192.1"/>
    </source>
</evidence>